<evidence type="ECO:0000313" key="6">
    <source>
        <dbReference type="Proteomes" id="UP000199707"/>
    </source>
</evidence>
<proteinExistence type="inferred from homology"/>
<evidence type="ECO:0000259" key="4">
    <source>
        <dbReference type="PROSITE" id="PS51471"/>
    </source>
</evidence>
<comment type="similarity">
    <text evidence="3">Belongs to the iron/ascorbate-dependent oxidoreductase family.</text>
</comment>
<dbReference type="PROSITE" id="PS51471">
    <property type="entry name" value="FE2OG_OXY"/>
    <property type="match status" value="1"/>
</dbReference>
<evidence type="ECO:0000256" key="3">
    <source>
        <dbReference type="RuleBase" id="RU003682"/>
    </source>
</evidence>
<dbReference type="SUPFAM" id="SSF51197">
    <property type="entry name" value="Clavaminate synthase-like"/>
    <property type="match status" value="1"/>
</dbReference>
<comment type="pathway">
    <text evidence="1">Antibiotic biosynthesis.</text>
</comment>
<dbReference type="RefSeq" id="WP_090353583.1">
    <property type="nucleotide sequence ID" value="NZ_FMUB01000001.1"/>
</dbReference>
<dbReference type="PRINTS" id="PR00682">
    <property type="entry name" value="IPNSYNTHASE"/>
</dbReference>
<dbReference type="GO" id="GO:0046872">
    <property type="term" value="F:metal ion binding"/>
    <property type="evidence" value="ECO:0007669"/>
    <property type="project" value="UniProtKB-KW"/>
</dbReference>
<keyword evidence="3" id="KW-0560">Oxidoreductase</keyword>
<dbReference type="Gene3D" id="2.60.120.330">
    <property type="entry name" value="B-lactam Antibiotic, Isopenicillin N Synthase, Chain"/>
    <property type="match status" value="1"/>
</dbReference>
<evidence type="ECO:0000313" key="5">
    <source>
        <dbReference type="EMBL" id="SCX03191.1"/>
    </source>
</evidence>
<dbReference type="Pfam" id="PF03171">
    <property type="entry name" value="2OG-FeII_Oxy"/>
    <property type="match status" value="1"/>
</dbReference>
<organism evidence="5 6">
    <name type="scientific">Mycolicibacterium fluoranthenivorans</name>
    <dbReference type="NCBI Taxonomy" id="258505"/>
    <lineage>
        <taxon>Bacteria</taxon>
        <taxon>Bacillati</taxon>
        <taxon>Actinomycetota</taxon>
        <taxon>Actinomycetes</taxon>
        <taxon>Mycobacteriales</taxon>
        <taxon>Mycobacteriaceae</taxon>
        <taxon>Mycolicibacterium</taxon>
    </lineage>
</organism>
<dbReference type="Proteomes" id="UP000199707">
    <property type="component" value="Unassembled WGS sequence"/>
</dbReference>
<gene>
    <name evidence="5" type="ORF">SAMN02799620_00548</name>
</gene>
<keyword evidence="3" id="KW-0408">Iron</keyword>
<dbReference type="STRING" id="1502745.SAMN02799620_00548"/>
<dbReference type="AlphaFoldDB" id="A0A1G4V959"/>
<sequence>MTIPLIDLQIWRTGSASERAALARQVDEALRDSGFLMLAGHGVSAVLRENIRSTARRFFALPQDVKARYATAVGGRGWVGPGREANGFYGEDVDGTRPDLKESYTMGRDFRTGDPRIDQMWFAENVWPAEVPELRNLCDRYAAAVREVYGDTLRLLASAVGLEPDWFAAQTRNSPHTFNINRYPPLVETGAPAPGQYRIAPHTDWGVLTILDRQAGYGGLEVQHTDGSWLPAPYVPGAFTVNIGDLMARWTGDRWRSTRHRVLPPAADAPGEELISLIMFLEADADAVIRTLPAPVGSVTHPDVVAGEYLDERAAAATVS</sequence>
<dbReference type="Pfam" id="PF14226">
    <property type="entry name" value="DIOX_N"/>
    <property type="match status" value="1"/>
</dbReference>
<protein>
    <submittedName>
        <fullName evidence="5">Isopenicillin N synthase</fullName>
    </submittedName>
</protein>
<keyword evidence="2" id="KW-0045">Antibiotic biosynthesis</keyword>
<dbReference type="InterPro" id="IPR050231">
    <property type="entry name" value="Iron_ascorbate_oxido_reductase"/>
</dbReference>
<evidence type="ECO:0000256" key="1">
    <source>
        <dbReference type="ARBA" id="ARBA00004792"/>
    </source>
</evidence>
<keyword evidence="3" id="KW-0479">Metal-binding</keyword>
<dbReference type="InterPro" id="IPR026992">
    <property type="entry name" value="DIOX_N"/>
</dbReference>
<reference evidence="6" key="1">
    <citation type="submission" date="2016-10" db="EMBL/GenBank/DDBJ databases">
        <authorList>
            <person name="Varghese N."/>
            <person name="Submissions S."/>
        </authorList>
    </citation>
    <scope>NUCLEOTIDE SEQUENCE [LARGE SCALE GENOMIC DNA]</scope>
    <source>
        <strain evidence="6">UNC267MFSha1.1M11</strain>
    </source>
</reference>
<name>A0A1G4V959_9MYCO</name>
<dbReference type="InterPro" id="IPR005123">
    <property type="entry name" value="Oxoglu/Fe-dep_dioxygenase_dom"/>
</dbReference>
<feature type="domain" description="Fe2OG dioxygenase" evidence="4">
    <location>
        <begin position="171"/>
        <end position="283"/>
    </location>
</feature>
<dbReference type="InterPro" id="IPR044861">
    <property type="entry name" value="IPNS-like_FE2OG_OXY"/>
</dbReference>
<dbReference type="PANTHER" id="PTHR47990">
    <property type="entry name" value="2-OXOGLUTARATE (2OG) AND FE(II)-DEPENDENT OXYGENASE SUPERFAMILY PROTEIN-RELATED"/>
    <property type="match status" value="1"/>
</dbReference>
<dbReference type="InterPro" id="IPR027443">
    <property type="entry name" value="IPNS-like_sf"/>
</dbReference>
<evidence type="ECO:0000256" key="2">
    <source>
        <dbReference type="ARBA" id="ARBA00023194"/>
    </source>
</evidence>
<dbReference type="GO" id="GO:0017000">
    <property type="term" value="P:antibiotic biosynthetic process"/>
    <property type="evidence" value="ECO:0007669"/>
    <property type="project" value="UniProtKB-KW"/>
</dbReference>
<accession>A0A1G4V959</accession>
<dbReference type="GO" id="GO:0016491">
    <property type="term" value="F:oxidoreductase activity"/>
    <property type="evidence" value="ECO:0007669"/>
    <property type="project" value="UniProtKB-KW"/>
</dbReference>
<dbReference type="EMBL" id="FMUB01000001">
    <property type="protein sequence ID" value="SCX03191.1"/>
    <property type="molecule type" value="Genomic_DNA"/>
</dbReference>